<protein>
    <submittedName>
        <fullName evidence="1">Uncharacterized protein</fullName>
    </submittedName>
</protein>
<sequence length="129" mass="13938">MTTNPNPESLLVLEDQVPFAIPNSVEQDCQSRVCGRSIYDEIDKDLIALASNPAFEVHPIEGGEILTQADNAPSAIEIIPSSEPEPVAFFTPESIELEPLSVPFEDESNAKFKKAVPCGQTPKKSSAIV</sequence>
<proteinExistence type="predicted"/>
<organism evidence="1 2">
    <name type="scientific">Bemisia tabaci</name>
    <name type="common">Sweetpotato whitefly</name>
    <name type="synonym">Aleurodes tabaci</name>
    <dbReference type="NCBI Taxonomy" id="7038"/>
    <lineage>
        <taxon>Eukaryota</taxon>
        <taxon>Metazoa</taxon>
        <taxon>Ecdysozoa</taxon>
        <taxon>Arthropoda</taxon>
        <taxon>Hexapoda</taxon>
        <taxon>Insecta</taxon>
        <taxon>Pterygota</taxon>
        <taxon>Neoptera</taxon>
        <taxon>Paraneoptera</taxon>
        <taxon>Hemiptera</taxon>
        <taxon>Sternorrhyncha</taxon>
        <taxon>Aleyrodoidea</taxon>
        <taxon>Aleyrodidae</taxon>
        <taxon>Aleyrodinae</taxon>
        <taxon>Bemisia</taxon>
    </lineage>
</organism>
<keyword evidence="2" id="KW-1185">Reference proteome</keyword>
<gene>
    <name evidence="1" type="ORF">BEMITA_LOCUS9331</name>
</gene>
<dbReference type="AlphaFoldDB" id="A0A9P0F5J7"/>
<evidence type="ECO:0000313" key="1">
    <source>
        <dbReference type="EMBL" id="CAH0390627.1"/>
    </source>
</evidence>
<reference evidence="1" key="1">
    <citation type="submission" date="2021-12" db="EMBL/GenBank/DDBJ databases">
        <authorList>
            <person name="King R."/>
        </authorList>
    </citation>
    <scope>NUCLEOTIDE SEQUENCE</scope>
</reference>
<dbReference type="EMBL" id="OU963866">
    <property type="protein sequence ID" value="CAH0390627.1"/>
    <property type="molecule type" value="Genomic_DNA"/>
</dbReference>
<evidence type="ECO:0000313" key="2">
    <source>
        <dbReference type="Proteomes" id="UP001152759"/>
    </source>
</evidence>
<accession>A0A9P0F5J7</accession>
<dbReference type="Proteomes" id="UP001152759">
    <property type="component" value="Chromosome 5"/>
</dbReference>
<name>A0A9P0F5J7_BEMTA</name>